<dbReference type="GO" id="GO:0005886">
    <property type="term" value="C:plasma membrane"/>
    <property type="evidence" value="ECO:0007669"/>
    <property type="project" value="TreeGrafter"/>
</dbReference>
<proteinExistence type="predicted"/>
<dbReference type="RefSeq" id="WP_087213815.1">
    <property type="nucleotide sequence ID" value="NZ_JAKYKJ010000133.1"/>
</dbReference>
<evidence type="ECO:0000313" key="2">
    <source>
        <dbReference type="EMBL" id="OUQ11885.1"/>
    </source>
</evidence>
<feature type="transmembrane region" description="Helical" evidence="1">
    <location>
        <begin position="70"/>
        <end position="87"/>
    </location>
</feature>
<protein>
    <recommendedName>
        <fullName evidence="4">Acid-resistance membrane protein</fullName>
    </recommendedName>
</protein>
<keyword evidence="1" id="KW-1133">Transmembrane helix</keyword>
<dbReference type="Proteomes" id="UP000196074">
    <property type="component" value="Unassembled WGS sequence"/>
</dbReference>
<evidence type="ECO:0008006" key="4">
    <source>
        <dbReference type="Google" id="ProtNLM"/>
    </source>
</evidence>
<sequence>MNTFFKTIQVNQLFLGIAYTILGLPLIIAPKNSLQLVITILSLILLFFGAKNCYNAYRFKQRMGYYDSRMSSGVGLLIAALVVFFLSKLLLSFLPFIIGLGVLISGISQLMMNLNIQQAVGHHIGSIIYSILIIIAGLTILLNPFTGVLVVIQFGGAILIVMGISAIINHFRYKNSNIF</sequence>
<dbReference type="AlphaFoldDB" id="A0A1Y4R2T1"/>
<evidence type="ECO:0000313" key="3">
    <source>
        <dbReference type="Proteomes" id="UP000196074"/>
    </source>
</evidence>
<dbReference type="EMBL" id="NFLC01000001">
    <property type="protein sequence ID" value="OUQ11885.1"/>
    <property type="molecule type" value="Genomic_DNA"/>
</dbReference>
<name>A0A1Y4R2T1_9ENTE</name>
<dbReference type="InterPro" id="IPR005325">
    <property type="entry name" value="DUF308_memb"/>
</dbReference>
<dbReference type="InterPro" id="IPR052712">
    <property type="entry name" value="Acid_resist_chaperone_HdeD"/>
</dbReference>
<organism evidence="2 3">
    <name type="scientific">Enterococcus cecorum</name>
    <dbReference type="NCBI Taxonomy" id="44008"/>
    <lineage>
        <taxon>Bacteria</taxon>
        <taxon>Bacillati</taxon>
        <taxon>Bacillota</taxon>
        <taxon>Bacilli</taxon>
        <taxon>Lactobacillales</taxon>
        <taxon>Enterococcaceae</taxon>
        <taxon>Enterococcus</taxon>
    </lineage>
</organism>
<accession>A0A1Y4R2T1</accession>
<feature type="transmembrane region" description="Helical" evidence="1">
    <location>
        <begin position="12"/>
        <end position="28"/>
    </location>
</feature>
<dbReference type="Pfam" id="PF03729">
    <property type="entry name" value="DUF308"/>
    <property type="match status" value="2"/>
</dbReference>
<gene>
    <name evidence="2" type="ORF">B5E88_00695</name>
</gene>
<feature type="transmembrane region" description="Helical" evidence="1">
    <location>
        <begin position="34"/>
        <end position="50"/>
    </location>
</feature>
<keyword evidence="1" id="KW-0472">Membrane</keyword>
<dbReference type="PANTHER" id="PTHR34989:SF1">
    <property type="entry name" value="PROTEIN HDED"/>
    <property type="match status" value="1"/>
</dbReference>
<dbReference type="PANTHER" id="PTHR34989">
    <property type="entry name" value="PROTEIN HDED"/>
    <property type="match status" value="1"/>
</dbReference>
<evidence type="ECO:0000256" key="1">
    <source>
        <dbReference type="SAM" id="Phobius"/>
    </source>
</evidence>
<keyword evidence="1" id="KW-0812">Transmembrane</keyword>
<comment type="caution">
    <text evidence="2">The sequence shown here is derived from an EMBL/GenBank/DDBJ whole genome shotgun (WGS) entry which is preliminary data.</text>
</comment>
<feature type="transmembrane region" description="Helical" evidence="1">
    <location>
        <begin position="93"/>
        <end position="112"/>
    </location>
</feature>
<feature type="transmembrane region" description="Helical" evidence="1">
    <location>
        <begin position="148"/>
        <end position="168"/>
    </location>
</feature>
<reference evidence="3" key="1">
    <citation type="submission" date="2017-04" db="EMBL/GenBank/DDBJ databases">
        <title>Function of individual gut microbiota members based on whole genome sequencing of pure cultures obtained from chicken caecum.</title>
        <authorList>
            <person name="Medvecky M."/>
            <person name="Cejkova D."/>
            <person name="Polansky O."/>
            <person name="Karasova D."/>
            <person name="Kubasova T."/>
            <person name="Cizek A."/>
            <person name="Rychlik I."/>
        </authorList>
    </citation>
    <scope>NUCLEOTIDE SEQUENCE [LARGE SCALE GENOMIC DNA]</scope>
    <source>
        <strain evidence="3">An144</strain>
    </source>
</reference>
<feature type="transmembrane region" description="Helical" evidence="1">
    <location>
        <begin position="124"/>
        <end position="142"/>
    </location>
</feature>